<dbReference type="EMBL" id="HBKO01001535">
    <property type="protein sequence ID" value="CAE2195410.1"/>
    <property type="molecule type" value="Transcribed_RNA"/>
</dbReference>
<accession>A0A7S4M213</accession>
<reference evidence="2" key="1">
    <citation type="submission" date="2021-01" db="EMBL/GenBank/DDBJ databases">
        <authorList>
            <person name="Corre E."/>
            <person name="Pelletier E."/>
            <person name="Niang G."/>
            <person name="Scheremetjew M."/>
            <person name="Finn R."/>
            <person name="Kale V."/>
            <person name="Holt S."/>
            <person name="Cochrane G."/>
            <person name="Meng A."/>
            <person name="Brown T."/>
            <person name="Cohen L."/>
        </authorList>
    </citation>
    <scope>NUCLEOTIDE SEQUENCE</scope>
    <source>
        <strain evidence="2">UIO037</strain>
    </source>
</reference>
<dbReference type="AlphaFoldDB" id="A0A7S4M213"/>
<protein>
    <submittedName>
        <fullName evidence="2">Uncharacterized protein</fullName>
    </submittedName>
</protein>
<organism evidence="2">
    <name type="scientific">Prymnesium polylepis</name>
    <dbReference type="NCBI Taxonomy" id="72548"/>
    <lineage>
        <taxon>Eukaryota</taxon>
        <taxon>Haptista</taxon>
        <taxon>Haptophyta</taxon>
        <taxon>Prymnesiophyceae</taxon>
        <taxon>Prymnesiales</taxon>
        <taxon>Prymnesiaceae</taxon>
        <taxon>Prymnesium</taxon>
    </lineage>
</organism>
<proteinExistence type="predicted"/>
<gene>
    <name evidence="2" type="ORF">CPOL0286_LOCUS763</name>
</gene>
<evidence type="ECO:0000313" key="2">
    <source>
        <dbReference type="EMBL" id="CAE2195410.1"/>
    </source>
</evidence>
<feature type="compositionally biased region" description="Gly residues" evidence="1">
    <location>
        <begin position="93"/>
        <end position="102"/>
    </location>
</feature>
<feature type="region of interest" description="Disordered" evidence="1">
    <location>
        <begin position="89"/>
        <end position="109"/>
    </location>
</feature>
<sequence length="151" mass="15724">MTFGRMMGLSAASVDAVVSLCHELNANVSYPGYGTVPFTVPGSLYERVQVLPHNESIRLFTARILISDAASGGGGGGGNVRKKAAAAGQGVCSAGGGGGRAGAGRESGCRRATAREVVAQRRGWRRADGTAREKVGKLLRRAGARVRNRRR</sequence>
<evidence type="ECO:0000256" key="1">
    <source>
        <dbReference type="SAM" id="MobiDB-lite"/>
    </source>
</evidence>
<name>A0A7S4M213_9EUKA</name>